<accession>A0ACA9MM53</accession>
<feature type="non-terminal residue" evidence="1">
    <location>
        <position position="67"/>
    </location>
</feature>
<sequence>MKSLTQKPNISILNMFTNIKDQFAINTYRVDISTSCLQEPWEFLLCHLLVALSLALLVYVAYQPYVA</sequence>
<comment type="caution">
    <text evidence="1">The sequence shown here is derived from an EMBL/GenBank/DDBJ whole genome shotgun (WGS) entry which is preliminary data.</text>
</comment>
<organism evidence="1 2">
    <name type="scientific">Racocetra persica</name>
    <dbReference type="NCBI Taxonomy" id="160502"/>
    <lineage>
        <taxon>Eukaryota</taxon>
        <taxon>Fungi</taxon>
        <taxon>Fungi incertae sedis</taxon>
        <taxon>Mucoromycota</taxon>
        <taxon>Glomeromycotina</taxon>
        <taxon>Glomeromycetes</taxon>
        <taxon>Diversisporales</taxon>
        <taxon>Gigasporaceae</taxon>
        <taxon>Racocetra</taxon>
    </lineage>
</organism>
<keyword evidence="2" id="KW-1185">Reference proteome</keyword>
<evidence type="ECO:0000313" key="2">
    <source>
        <dbReference type="Proteomes" id="UP000789920"/>
    </source>
</evidence>
<name>A0ACA9MM53_9GLOM</name>
<proteinExistence type="predicted"/>
<reference evidence="1" key="1">
    <citation type="submission" date="2021-06" db="EMBL/GenBank/DDBJ databases">
        <authorList>
            <person name="Kallberg Y."/>
            <person name="Tangrot J."/>
            <person name="Rosling A."/>
        </authorList>
    </citation>
    <scope>NUCLEOTIDE SEQUENCE</scope>
    <source>
        <strain evidence="1">MA461A</strain>
    </source>
</reference>
<evidence type="ECO:0000313" key="1">
    <source>
        <dbReference type="EMBL" id="CAG8600950.1"/>
    </source>
</evidence>
<dbReference type="EMBL" id="CAJVQC010009143">
    <property type="protein sequence ID" value="CAG8600950.1"/>
    <property type="molecule type" value="Genomic_DNA"/>
</dbReference>
<gene>
    <name evidence="1" type="ORF">RPERSI_LOCUS5917</name>
</gene>
<dbReference type="Proteomes" id="UP000789920">
    <property type="component" value="Unassembled WGS sequence"/>
</dbReference>
<protein>
    <submittedName>
        <fullName evidence="1">34653_t:CDS:1</fullName>
    </submittedName>
</protein>